<dbReference type="InterPro" id="IPR003439">
    <property type="entry name" value="ABC_transporter-like_ATP-bd"/>
</dbReference>
<organism evidence="12 13">
    <name type="scientific">Actinia tenebrosa</name>
    <name type="common">Australian red waratah sea anemone</name>
    <dbReference type="NCBI Taxonomy" id="6105"/>
    <lineage>
        <taxon>Eukaryota</taxon>
        <taxon>Metazoa</taxon>
        <taxon>Cnidaria</taxon>
        <taxon>Anthozoa</taxon>
        <taxon>Hexacorallia</taxon>
        <taxon>Actiniaria</taxon>
        <taxon>Actiniidae</taxon>
        <taxon>Actinia</taxon>
    </lineage>
</organism>
<dbReference type="FunFam" id="1.20.1560.10:FF:000020">
    <property type="entry name" value="ABC metal ion transporter"/>
    <property type="match status" value="1"/>
</dbReference>
<dbReference type="Proteomes" id="UP000515163">
    <property type="component" value="Unplaced"/>
</dbReference>
<sequence>MAEDQQEIVDGDVSNHLIVLAVQRYYPSEDEEPEEVDKTAPQLSAQMILEKGKRYHVLGPVQWWLYVKCMDTEECGYVPSMHVVPLKKNLSIQEQRDIDNGAGIAPSMVQREDIDMKFFPASPVERDIANRKLCPEENANILSKITFWWLTRLIYKGFKKPLEDKDLWALAERNRSSNIVPKISSKWEHLQDKYKKKHPQKSISEIDNNEEPNQTLKDIQVNGQQDKDQETVEFVPKKEKKKTKYKGPSIAKALFLMLWRKFLLAVFFKLIHDVAIFIQPQMLELLIVYTEKKSDRWKGYAYCVTMFGVAVVQSFALHQYFHIVITLGMNIRTSIIGMVYPKALRLNNEARKTSTAGEMVNLMTTDAQRLMELMNYVNTLWSGPFQILVALYFLYNTMGVSTLAGVGVMILLIPLNLLVSRVIKKLQVKTMTSKDKRLKMINEILNGIKVLKLYAWETSYLQKVFEVRKEELKHQKNSMYVHAGFSFTYTCAPFLVSLATFAIYVLTGNILTAEKAFVAIALFNILRFPLVMFPNIIMNLIQARVSIQRLQEFLNLEELDPDNVSKIMPEHLSNQAIHVENCTVKWDKKDAPILNDVNLNITTGSLVAVVGQVGSGKSTLLSALLGETEKTHGQVYLQGSVAYVPQQAWIQNATLRDNVLFGRTFDRDRYRSTI</sequence>
<keyword evidence="4 10" id="KW-0812">Transmembrane</keyword>
<dbReference type="GO" id="GO:0005524">
    <property type="term" value="F:ATP binding"/>
    <property type="evidence" value="ECO:0007669"/>
    <property type="project" value="UniProtKB-KW"/>
</dbReference>
<protein>
    <submittedName>
        <fullName evidence="13">Multidrug resistance-associated protein 1-like</fullName>
    </submittedName>
</protein>
<reference evidence="13" key="1">
    <citation type="submission" date="2025-08" db="UniProtKB">
        <authorList>
            <consortium name="RefSeq"/>
        </authorList>
    </citation>
    <scope>IDENTIFICATION</scope>
</reference>
<dbReference type="GeneID" id="116292908"/>
<dbReference type="RefSeq" id="XP_031556115.1">
    <property type="nucleotide sequence ID" value="XM_031700255.1"/>
</dbReference>
<evidence type="ECO:0000256" key="9">
    <source>
        <dbReference type="ARBA" id="ARBA00023136"/>
    </source>
</evidence>
<evidence type="ECO:0000256" key="10">
    <source>
        <dbReference type="SAM" id="Phobius"/>
    </source>
</evidence>
<dbReference type="GO" id="GO:0016887">
    <property type="term" value="F:ATP hydrolysis activity"/>
    <property type="evidence" value="ECO:0007669"/>
    <property type="project" value="InterPro"/>
</dbReference>
<keyword evidence="8 10" id="KW-1133">Transmembrane helix</keyword>
<dbReference type="KEGG" id="aten:116292908"/>
<dbReference type="PANTHER" id="PTHR24223">
    <property type="entry name" value="ATP-BINDING CASSETTE SUB-FAMILY C"/>
    <property type="match status" value="1"/>
</dbReference>
<dbReference type="CDD" id="cd18595">
    <property type="entry name" value="ABC_6TM_MRP1_2_3_6_D1_like"/>
    <property type="match status" value="1"/>
</dbReference>
<keyword evidence="7" id="KW-0067">ATP-binding</keyword>
<evidence type="ECO:0000256" key="6">
    <source>
        <dbReference type="ARBA" id="ARBA00022741"/>
    </source>
</evidence>
<dbReference type="InParanoid" id="A0A6P8HTU5"/>
<evidence type="ECO:0000256" key="8">
    <source>
        <dbReference type="ARBA" id="ARBA00022989"/>
    </source>
</evidence>
<feature type="transmembrane region" description="Helical" evidence="10">
    <location>
        <begin position="299"/>
        <end position="317"/>
    </location>
</feature>
<dbReference type="PROSITE" id="PS50929">
    <property type="entry name" value="ABC_TM1F"/>
    <property type="match status" value="1"/>
</dbReference>
<dbReference type="InterPro" id="IPR036640">
    <property type="entry name" value="ABC1_TM_sf"/>
</dbReference>
<gene>
    <name evidence="13" type="primary">LOC116292908</name>
</gene>
<dbReference type="Pfam" id="PF00664">
    <property type="entry name" value="ABC_membrane"/>
    <property type="match status" value="1"/>
</dbReference>
<feature type="transmembrane region" description="Helical" evidence="10">
    <location>
        <begin position="400"/>
        <end position="419"/>
    </location>
</feature>
<keyword evidence="3" id="KW-0926">Vacuole</keyword>
<evidence type="ECO:0000256" key="5">
    <source>
        <dbReference type="ARBA" id="ARBA00022737"/>
    </source>
</evidence>
<feature type="transmembrane region" description="Helical" evidence="10">
    <location>
        <begin position="373"/>
        <end position="394"/>
    </location>
</feature>
<dbReference type="InterPro" id="IPR027417">
    <property type="entry name" value="P-loop_NTPase"/>
</dbReference>
<keyword evidence="12" id="KW-1185">Reference proteome</keyword>
<evidence type="ECO:0000313" key="12">
    <source>
        <dbReference type="Proteomes" id="UP000515163"/>
    </source>
</evidence>
<dbReference type="SUPFAM" id="SSF90123">
    <property type="entry name" value="ABC transporter transmembrane region"/>
    <property type="match status" value="1"/>
</dbReference>
<dbReference type="OrthoDB" id="5979154at2759"/>
<keyword evidence="2" id="KW-0813">Transport</keyword>
<dbReference type="AlphaFoldDB" id="A0A6P8HTU5"/>
<comment type="subcellular location">
    <subcellularLocation>
        <location evidence="1">Vacuole membrane</location>
        <topology evidence="1">Multi-pass membrane protein</topology>
    </subcellularLocation>
</comment>
<dbReference type="PANTHER" id="PTHR24223:SF443">
    <property type="entry name" value="MULTIDRUG-RESISTANCE LIKE PROTEIN 1, ISOFORM I"/>
    <property type="match status" value="1"/>
</dbReference>
<dbReference type="Pfam" id="PF00005">
    <property type="entry name" value="ABC_tran"/>
    <property type="match status" value="1"/>
</dbReference>
<feature type="transmembrane region" description="Helical" evidence="10">
    <location>
        <begin position="258"/>
        <end position="278"/>
    </location>
</feature>
<evidence type="ECO:0000313" key="13">
    <source>
        <dbReference type="RefSeq" id="XP_031556115.1"/>
    </source>
</evidence>
<evidence type="ECO:0000256" key="4">
    <source>
        <dbReference type="ARBA" id="ARBA00022692"/>
    </source>
</evidence>
<dbReference type="GO" id="GO:0140359">
    <property type="term" value="F:ABC-type transporter activity"/>
    <property type="evidence" value="ECO:0007669"/>
    <property type="project" value="InterPro"/>
</dbReference>
<evidence type="ECO:0000256" key="3">
    <source>
        <dbReference type="ARBA" id="ARBA00022554"/>
    </source>
</evidence>
<evidence type="ECO:0000256" key="7">
    <source>
        <dbReference type="ARBA" id="ARBA00022840"/>
    </source>
</evidence>
<keyword evidence="5" id="KW-0677">Repeat</keyword>
<proteinExistence type="predicted"/>
<name>A0A6P8HTU5_ACTTE</name>
<dbReference type="GO" id="GO:0005774">
    <property type="term" value="C:vacuolar membrane"/>
    <property type="evidence" value="ECO:0007669"/>
    <property type="project" value="UniProtKB-SubCell"/>
</dbReference>
<keyword evidence="6" id="KW-0547">Nucleotide-binding</keyword>
<dbReference type="Gene3D" id="1.20.1560.10">
    <property type="entry name" value="ABC transporter type 1, transmembrane domain"/>
    <property type="match status" value="1"/>
</dbReference>
<feature type="transmembrane region" description="Helical" evidence="10">
    <location>
        <begin position="479"/>
        <end position="504"/>
    </location>
</feature>
<accession>A0A6P8HTU5</accession>
<keyword evidence="9 10" id="KW-0472">Membrane</keyword>
<evidence type="ECO:0000259" key="11">
    <source>
        <dbReference type="PROSITE" id="PS50929"/>
    </source>
</evidence>
<dbReference type="SUPFAM" id="SSF52540">
    <property type="entry name" value="P-loop containing nucleoside triphosphate hydrolases"/>
    <property type="match status" value="1"/>
</dbReference>
<dbReference type="InterPro" id="IPR050173">
    <property type="entry name" value="ABC_transporter_C-like"/>
</dbReference>
<dbReference type="GO" id="GO:0000323">
    <property type="term" value="C:lytic vacuole"/>
    <property type="evidence" value="ECO:0007669"/>
    <property type="project" value="UniProtKB-ARBA"/>
</dbReference>
<feature type="transmembrane region" description="Helical" evidence="10">
    <location>
        <begin position="516"/>
        <end position="541"/>
    </location>
</feature>
<feature type="non-terminal residue" evidence="13">
    <location>
        <position position="674"/>
    </location>
</feature>
<evidence type="ECO:0000256" key="2">
    <source>
        <dbReference type="ARBA" id="ARBA00022448"/>
    </source>
</evidence>
<dbReference type="Gene3D" id="3.40.50.300">
    <property type="entry name" value="P-loop containing nucleotide triphosphate hydrolases"/>
    <property type="match status" value="1"/>
</dbReference>
<evidence type="ECO:0000256" key="1">
    <source>
        <dbReference type="ARBA" id="ARBA00004128"/>
    </source>
</evidence>
<feature type="transmembrane region" description="Helical" evidence="10">
    <location>
        <begin position="323"/>
        <end position="341"/>
    </location>
</feature>
<dbReference type="InterPro" id="IPR011527">
    <property type="entry name" value="ABC1_TM_dom"/>
</dbReference>
<feature type="domain" description="ABC transmembrane type-1" evidence="11">
    <location>
        <begin position="263"/>
        <end position="542"/>
    </location>
</feature>